<keyword evidence="2" id="KW-1185">Reference proteome</keyword>
<organism evidence="1 2">
    <name type="scientific">Paenibacillus harenae</name>
    <dbReference type="NCBI Taxonomy" id="306543"/>
    <lineage>
        <taxon>Bacteria</taxon>
        <taxon>Bacillati</taxon>
        <taxon>Bacillota</taxon>
        <taxon>Bacilli</taxon>
        <taxon>Bacillales</taxon>
        <taxon>Paenibacillaceae</taxon>
        <taxon>Paenibacillus</taxon>
    </lineage>
</organism>
<evidence type="ECO:0000313" key="2">
    <source>
        <dbReference type="Proteomes" id="UP001229346"/>
    </source>
</evidence>
<reference evidence="1 2" key="1">
    <citation type="submission" date="2023-07" db="EMBL/GenBank/DDBJ databases">
        <title>Sorghum-associated microbial communities from plants grown in Nebraska, USA.</title>
        <authorList>
            <person name="Schachtman D."/>
        </authorList>
    </citation>
    <scope>NUCLEOTIDE SEQUENCE [LARGE SCALE GENOMIC DNA]</scope>
    <source>
        <strain evidence="1 2">CC482</strain>
    </source>
</reference>
<name>A0ABT9TW09_PAEHA</name>
<gene>
    <name evidence="1" type="ORF">J2T15_000961</name>
</gene>
<accession>A0ABT9TW09</accession>
<dbReference type="EMBL" id="JAUSSU010000002">
    <property type="protein sequence ID" value="MDQ0111528.1"/>
    <property type="molecule type" value="Genomic_DNA"/>
</dbReference>
<dbReference type="Proteomes" id="UP001229346">
    <property type="component" value="Unassembled WGS sequence"/>
</dbReference>
<sequence length="52" mass="5867">MIAKVCRRKSNYNYRKIQLRYDAAAPTITELCVSKITVIPYVPSGRSSLTCS</sequence>
<comment type="caution">
    <text evidence="1">The sequence shown here is derived from an EMBL/GenBank/DDBJ whole genome shotgun (WGS) entry which is preliminary data.</text>
</comment>
<protein>
    <submittedName>
        <fullName evidence="1">Uncharacterized protein</fullName>
    </submittedName>
</protein>
<evidence type="ECO:0000313" key="1">
    <source>
        <dbReference type="EMBL" id="MDQ0111528.1"/>
    </source>
</evidence>
<proteinExistence type="predicted"/>